<protein>
    <submittedName>
        <fullName evidence="5">SET domain-containing protein</fullName>
    </submittedName>
</protein>
<reference evidence="5" key="1">
    <citation type="submission" date="2017-02" db="UniProtKB">
        <authorList>
            <consortium name="WormBaseParasite"/>
        </authorList>
    </citation>
    <scope>IDENTIFICATION</scope>
</reference>
<dbReference type="Proteomes" id="UP000038040">
    <property type="component" value="Unplaced"/>
</dbReference>
<dbReference type="WBParaSite" id="DME_0000535601-mRNA-1">
    <property type="protein sequence ID" value="DME_0000535601-mRNA-1"/>
    <property type="gene ID" value="DME_0000535601"/>
</dbReference>
<evidence type="ECO:0000313" key="3">
    <source>
        <dbReference type="Proteomes" id="UP000038040"/>
    </source>
</evidence>
<dbReference type="OrthoDB" id="5804999at2759"/>
<evidence type="ECO:0000313" key="4">
    <source>
        <dbReference type="Proteomes" id="UP000274756"/>
    </source>
</evidence>
<evidence type="ECO:0000313" key="2">
    <source>
        <dbReference type="EMBL" id="VDN59182.1"/>
    </source>
</evidence>
<keyword evidence="4" id="KW-1185">Reference proteome</keyword>
<evidence type="ECO:0000313" key="5">
    <source>
        <dbReference type="WBParaSite" id="DME_0000535601-mRNA-1"/>
    </source>
</evidence>
<evidence type="ECO:0000259" key="1">
    <source>
        <dbReference type="Pfam" id="PF26431"/>
    </source>
</evidence>
<gene>
    <name evidence="2" type="ORF">DME_LOCUS9155</name>
</gene>
<accession>A0A0N4UDE9</accession>
<dbReference type="InterPro" id="IPR058430">
    <property type="entry name" value="DUF8117"/>
</dbReference>
<dbReference type="Proteomes" id="UP000274756">
    <property type="component" value="Unassembled WGS sequence"/>
</dbReference>
<dbReference type="EMBL" id="UYYG01001177">
    <property type="protein sequence ID" value="VDN59182.1"/>
    <property type="molecule type" value="Genomic_DNA"/>
</dbReference>
<dbReference type="AlphaFoldDB" id="A0A0N4UDE9"/>
<feature type="domain" description="DUF8117" evidence="1">
    <location>
        <begin position="14"/>
        <end position="146"/>
    </location>
</feature>
<sequence>MQTYKFKMYEKLSRIWWSRLVISVRGYVANYVENNDEILFHCDDAFIMVHQNIVESTVDCAQQFLLDLETVVNIPEIITILDKLNKGDLHQNPFSDKSTSQQFTSEKASLRIFGQANSVTYRIANAQILAYLIFMHTLTKLQQRWLVSIRKRKSIRFEEDPEWQPDDRVVLFQNFFQGNPTKSMWRPNGSSVIFGDRFIEEKKKLGYTLCSYCGILEQYIGQFAEYANKRYCSQKCLDESCDQTNLKK</sequence>
<dbReference type="Pfam" id="PF26431">
    <property type="entry name" value="DUF8117"/>
    <property type="match status" value="1"/>
</dbReference>
<reference evidence="2 4" key="2">
    <citation type="submission" date="2018-11" db="EMBL/GenBank/DDBJ databases">
        <authorList>
            <consortium name="Pathogen Informatics"/>
        </authorList>
    </citation>
    <scope>NUCLEOTIDE SEQUENCE [LARGE SCALE GENOMIC DNA]</scope>
</reference>
<name>A0A0N4UDE9_DRAME</name>
<organism evidence="3 5">
    <name type="scientific">Dracunculus medinensis</name>
    <name type="common">Guinea worm</name>
    <dbReference type="NCBI Taxonomy" id="318479"/>
    <lineage>
        <taxon>Eukaryota</taxon>
        <taxon>Metazoa</taxon>
        <taxon>Ecdysozoa</taxon>
        <taxon>Nematoda</taxon>
        <taxon>Chromadorea</taxon>
        <taxon>Rhabditida</taxon>
        <taxon>Spirurina</taxon>
        <taxon>Dracunculoidea</taxon>
        <taxon>Dracunculidae</taxon>
        <taxon>Dracunculus</taxon>
    </lineage>
</organism>
<proteinExistence type="predicted"/>